<protein>
    <recommendedName>
        <fullName evidence="1">Sulfatase-modifying factor enzyme-like domain-containing protein</fullName>
    </recommendedName>
</protein>
<evidence type="ECO:0000313" key="5">
    <source>
        <dbReference type="Proteomes" id="UP000293902"/>
    </source>
</evidence>
<organism evidence="3 4">
    <name type="scientific">Desulfobacter hydrogenophilus</name>
    <dbReference type="NCBI Taxonomy" id="2291"/>
    <lineage>
        <taxon>Bacteria</taxon>
        <taxon>Pseudomonadati</taxon>
        <taxon>Thermodesulfobacteriota</taxon>
        <taxon>Desulfobacteria</taxon>
        <taxon>Desulfobacterales</taxon>
        <taxon>Desulfobacteraceae</taxon>
        <taxon>Desulfobacter</taxon>
    </lineage>
</organism>
<gene>
    <name evidence="3" type="ORF">DO021_21975</name>
    <name evidence="2" type="ORF">EYB58_21515</name>
</gene>
<dbReference type="RefSeq" id="WP_111960683.1">
    <property type="nucleotide sequence ID" value="NZ_CP036313.1"/>
</dbReference>
<dbReference type="InterPro" id="IPR005532">
    <property type="entry name" value="SUMF_dom"/>
</dbReference>
<evidence type="ECO:0000259" key="1">
    <source>
        <dbReference type="Pfam" id="PF03781"/>
    </source>
</evidence>
<proteinExistence type="predicted"/>
<evidence type="ECO:0000313" key="2">
    <source>
        <dbReference type="EMBL" id="QBH15684.1"/>
    </source>
</evidence>
<reference evidence="2 5" key="2">
    <citation type="submission" date="2019-02" db="EMBL/GenBank/DDBJ databases">
        <title>Complete genome sequence of Desulfobacter hydrogenophilus AcRS1.</title>
        <authorList>
            <person name="Marietou A."/>
            <person name="Lund M.B."/>
            <person name="Marshall I.P.G."/>
            <person name="Schreiber L."/>
            <person name="Jorgensen B."/>
        </authorList>
    </citation>
    <scope>NUCLEOTIDE SEQUENCE [LARGE SCALE GENOMIC DNA]</scope>
    <source>
        <strain evidence="2 5">AcRS1</strain>
    </source>
</reference>
<dbReference type="Pfam" id="PF03781">
    <property type="entry name" value="FGE-sulfatase"/>
    <property type="match status" value="1"/>
</dbReference>
<dbReference type="AlphaFoldDB" id="A0A328F5U5"/>
<dbReference type="EMBL" id="QLNI01000083">
    <property type="protein sequence ID" value="RAL99903.1"/>
    <property type="molecule type" value="Genomic_DNA"/>
</dbReference>
<dbReference type="Gene3D" id="3.90.1580.10">
    <property type="entry name" value="paralog of FGE (formylglycine-generating enzyme)"/>
    <property type="match status" value="1"/>
</dbReference>
<reference evidence="3 4" key="1">
    <citation type="submission" date="2018-06" db="EMBL/GenBank/DDBJ databases">
        <title>Complete Genome Sequence of Desulfobacter hydrogenophilus (DSM3380).</title>
        <authorList>
            <person name="Marietou A."/>
            <person name="Schreiber L."/>
            <person name="Marshall I."/>
            <person name="Jorgensen B."/>
        </authorList>
    </citation>
    <scope>NUCLEOTIDE SEQUENCE [LARGE SCALE GENOMIC DNA]</scope>
    <source>
        <strain evidence="3 4">DSM 3380</strain>
    </source>
</reference>
<dbReference type="OrthoDB" id="9768004at2"/>
<dbReference type="InterPro" id="IPR016187">
    <property type="entry name" value="CTDL_fold"/>
</dbReference>
<accession>A0A328F5U5</accession>
<dbReference type="Proteomes" id="UP000293902">
    <property type="component" value="Chromosome"/>
</dbReference>
<dbReference type="Proteomes" id="UP000248798">
    <property type="component" value="Unassembled WGS sequence"/>
</dbReference>
<dbReference type="InterPro" id="IPR042095">
    <property type="entry name" value="SUMF_sf"/>
</dbReference>
<evidence type="ECO:0000313" key="4">
    <source>
        <dbReference type="Proteomes" id="UP000248798"/>
    </source>
</evidence>
<name>A0A328F5U5_9BACT</name>
<evidence type="ECO:0000313" key="3">
    <source>
        <dbReference type="EMBL" id="RAL99903.1"/>
    </source>
</evidence>
<dbReference type="SUPFAM" id="SSF56436">
    <property type="entry name" value="C-type lectin-like"/>
    <property type="match status" value="1"/>
</dbReference>
<feature type="domain" description="Sulfatase-modifying factor enzyme-like" evidence="1">
    <location>
        <begin position="4"/>
        <end position="40"/>
    </location>
</feature>
<keyword evidence="5" id="KW-1185">Reference proteome</keyword>
<sequence length="44" mass="5266">MQYSWGLYQIHGNVWEWCQNCWHDSYNGASDDGSAWPIFSKKRL</sequence>
<dbReference type="EMBL" id="CP036313">
    <property type="protein sequence ID" value="QBH15684.1"/>
    <property type="molecule type" value="Genomic_DNA"/>
</dbReference>